<evidence type="ECO:0000256" key="2">
    <source>
        <dbReference type="RuleBase" id="RU362080"/>
    </source>
</evidence>
<dbReference type="AlphaFoldDB" id="A0A7H1J3L3"/>
<evidence type="ECO:0000313" key="4">
    <source>
        <dbReference type="Proteomes" id="UP000516370"/>
    </source>
</evidence>
<sequence length="86" mass="9334">MNTISANEAKTHFGDLLLNAQKSPVQISKNGKPVAVVISVDDYESIEALKLHLLQNKAAQAMKDISKGDLIAGEAFFSELEEGLYD</sequence>
<dbReference type="OrthoDB" id="165038at2"/>
<comment type="similarity">
    <text evidence="1 2">Belongs to the phD/YefM antitoxin family.</text>
</comment>
<dbReference type="PANTHER" id="PTHR33713:SF6">
    <property type="entry name" value="ANTITOXIN YEFM"/>
    <property type="match status" value="1"/>
</dbReference>
<keyword evidence="4" id="KW-1185">Reference proteome</keyword>
<accession>A0A7H1J3L3</accession>
<dbReference type="NCBIfam" id="TIGR01552">
    <property type="entry name" value="phd_fam"/>
    <property type="match status" value="1"/>
</dbReference>
<dbReference type="PANTHER" id="PTHR33713">
    <property type="entry name" value="ANTITOXIN YAFN-RELATED"/>
    <property type="match status" value="1"/>
</dbReference>
<dbReference type="Proteomes" id="UP000516370">
    <property type="component" value="Chromosome"/>
</dbReference>
<organism evidence="3 4">
    <name type="scientific">Marinomonas arctica</name>
    <dbReference type="NCBI Taxonomy" id="383750"/>
    <lineage>
        <taxon>Bacteria</taxon>
        <taxon>Pseudomonadati</taxon>
        <taxon>Pseudomonadota</taxon>
        <taxon>Gammaproteobacteria</taxon>
        <taxon>Oceanospirillales</taxon>
        <taxon>Oceanospirillaceae</taxon>
        <taxon>Marinomonas</taxon>
    </lineage>
</organism>
<dbReference type="KEGG" id="mard:IBG28_15480"/>
<dbReference type="RefSeq" id="WP_111605481.1">
    <property type="nucleotide sequence ID" value="NZ_BMLJ01000001.1"/>
</dbReference>
<evidence type="ECO:0000313" key="3">
    <source>
        <dbReference type="EMBL" id="QNT05079.1"/>
    </source>
</evidence>
<evidence type="ECO:0000256" key="1">
    <source>
        <dbReference type="ARBA" id="ARBA00009981"/>
    </source>
</evidence>
<reference evidence="3 4" key="1">
    <citation type="submission" date="2020-09" db="EMBL/GenBank/DDBJ databases">
        <title>Complete genome sequence of an Arctic sea ice bacterium Marinomonas arctica BSI20414.</title>
        <authorList>
            <person name="Liao L."/>
            <person name="Chen B."/>
        </authorList>
    </citation>
    <scope>NUCLEOTIDE SEQUENCE [LARGE SCALE GENOMIC DNA]</scope>
    <source>
        <strain evidence="3 4">BSI20414</strain>
    </source>
</reference>
<dbReference type="Gene3D" id="3.40.1620.10">
    <property type="entry name" value="YefM-like domain"/>
    <property type="match status" value="1"/>
</dbReference>
<dbReference type="InterPro" id="IPR006442">
    <property type="entry name" value="Antitoxin_Phd/YefM"/>
</dbReference>
<proteinExistence type="inferred from homology"/>
<dbReference type="SUPFAM" id="SSF143120">
    <property type="entry name" value="YefM-like"/>
    <property type="match status" value="1"/>
</dbReference>
<dbReference type="Pfam" id="PF02604">
    <property type="entry name" value="PhdYeFM_antitox"/>
    <property type="match status" value="1"/>
</dbReference>
<gene>
    <name evidence="3" type="ORF">IBG28_15480</name>
</gene>
<name>A0A7H1J3L3_9GAMM</name>
<protein>
    <recommendedName>
        <fullName evidence="2">Antitoxin</fullName>
    </recommendedName>
</protein>
<dbReference type="EMBL" id="CP061081">
    <property type="protein sequence ID" value="QNT05079.1"/>
    <property type="molecule type" value="Genomic_DNA"/>
</dbReference>
<dbReference type="InterPro" id="IPR036165">
    <property type="entry name" value="YefM-like_sf"/>
</dbReference>
<dbReference type="InterPro" id="IPR051405">
    <property type="entry name" value="phD/YefM_antitoxin"/>
</dbReference>
<comment type="function">
    <text evidence="2">Antitoxin component of a type II toxin-antitoxin (TA) system.</text>
</comment>